<protein>
    <submittedName>
        <fullName evidence="1">Uncharacterized protein</fullName>
    </submittedName>
</protein>
<proteinExistence type="predicted"/>
<sequence>MLYFQGRLLNCKASEKTTALAVDVFCRCFPLRPRSPLIQAMSKELRSLEHHQRSEIFSRQENYTTAQSRRYQPNQSLSQSLEPAAGFASSAEDTELARAYRGGTIFSGAARINVAGGHFVAADVVNQYIISSPPILNTMPTAYTNPQSSQQTYYLSPKLWAH</sequence>
<dbReference type="Proteomes" id="UP000724874">
    <property type="component" value="Unassembled WGS sequence"/>
</dbReference>
<gene>
    <name evidence="1" type="ORF">CPB84DRAFT_1217497</name>
</gene>
<organism evidence="1 2">
    <name type="scientific">Gymnopilus junonius</name>
    <name type="common">Spectacular rustgill mushroom</name>
    <name type="synonym">Gymnopilus spectabilis subsp. junonius</name>
    <dbReference type="NCBI Taxonomy" id="109634"/>
    <lineage>
        <taxon>Eukaryota</taxon>
        <taxon>Fungi</taxon>
        <taxon>Dikarya</taxon>
        <taxon>Basidiomycota</taxon>
        <taxon>Agaricomycotina</taxon>
        <taxon>Agaricomycetes</taxon>
        <taxon>Agaricomycetidae</taxon>
        <taxon>Agaricales</taxon>
        <taxon>Agaricineae</taxon>
        <taxon>Hymenogastraceae</taxon>
        <taxon>Gymnopilus</taxon>
    </lineage>
</organism>
<evidence type="ECO:0000313" key="1">
    <source>
        <dbReference type="EMBL" id="KAF8910429.1"/>
    </source>
</evidence>
<comment type="caution">
    <text evidence="1">The sequence shown here is derived from an EMBL/GenBank/DDBJ whole genome shotgun (WGS) entry which is preliminary data.</text>
</comment>
<accession>A0A9P5P044</accession>
<keyword evidence="2" id="KW-1185">Reference proteome</keyword>
<name>A0A9P5P044_GYMJU</name>
<reference evidence="1" key="1">
    <citation type="submission" date="2020-11" db="EMBL/GenBank/DDBJ databases">
        <authorList>
            <consortium name="DOE Joint Genome Institute"/>
            <person name="Ahrendt S."/>
            <person name="Riley R."/>
            <person name="Andreopoulos W."/>
            <person name="LaButti K."/>
            <person name="Pangilinan J."/>
            <person name="Ruiz-duenas F.J."/>
            <person name="Barrasa J.M."/>
            <person name="Sanchez-Garcia M."/>
            <person name="Camarero S."/>
            <person name="Miyauchi S."/>
            <person name="Serrano A."/>
            <person name="Linde D."/>
            <person name="Babiker R."/>
            <person name="Drula E."/>
            <person name="Ayuso-Fernandez I."/>
            <person name="Pacheco R."/>
            <person name="Padilla G."/>
            <person name="Ferreira P."/>
            <person name="Barriuso J."/>
            <person name="Kellner H."/>
            <person name="Castanera R."/>
            <person name="Alfaro M."/>
            <person name="Ramirez L."/>
            <person name="Pisabarro A.G."/>
            <person name="Kuo A."/>
            <person name="Tritt A."/>
            <person name="Lipzen A."/>
            <person name="He G."/>
            <person name="Yan M."/>
            <person name="Ng V."/>
            <person name="Cullen D."/>
            <person name="Martin F."/>
            <person name="Rosso M.-N."/>
            <person name="Henrissat B."/>
            <person name="Hibbett D."/>
            <person name="Martinez A.T."/>
            <person name="Grigoriev I.V."/>
        </authorList>
    </citation>
    <scope>NUCLEOTIDE SEQUENCE</scope>
    <source>
        <strain evidence="1">AH 44721</strain>
    </source>
</reference>
<evidence type="ECO:0000313" key="2">
    <source>
        <dbReference type="Proteomes" id="UP000724874"/>
    </source>
</evidence>
<dbReference type="EMBL" id="JADNYJ010000006">
    <property type="protein sequence ID" value="KAF8910429.1"/>
    <property type="molecule type" value="Genomic_DNA"/>
</dbReference>
<dbReference type="AlphaFoldDB" id="A0A9P5P044"/>